<feature type="compositionally biased region" description="Basic and acidic residues" evidence="12">
    <location>
        <begin position="270"/>
        <end position="284"/>
    </location>
</feature>
<feature type="signal peptide" evidence="13">
    <location>
        <begin position="1"/>
        <end position="22"/>
    </location>
</feature>
<dbReference type="GeneTree" id="ENSGT00940000156047"/>
<dbReference type="Pfam" id="PF22914">
    <property type="entry name" value="Fibulin_C"/>
    <property type="match status" value="1"/>
</dbReference>
<evidence type="ECO:0000256" key="5">
    <source>
        <dbReference type="ARBA" id="ARBA00022536"/>
    </source>
</evidence>
<dbReference type="Pfam" id="PF12662">
    <property type="entry name" value="cEGF"/>
    <property type="match status" value="3"/>
</dbReference>
<evidence type="ECO:0000256" key="6">
    <source>
        <dbReference type="ARBA" id="ARBA00022729"/>
    </source>
</evidence>
<dbReference type="Pfam" id="PF24532">
    <property type="entry name" value="FIBL-2"/>
    <property type="match status" value="1"/>
</dbReference>
<proteinExistence type="inferred from homology"/>
<feature type="domain" description="EGF-like" evidence="15">
    <location>
        <begin position="634"/>
        <end position="675"/>
    </location>
</feature>
<dbReference type="InterPro" id="IPR050751">
    <property type="entry name" value="ECM_structural_protein"/>
</dbReference>
<evidence type="ECO:0000256" key="13">
    <source>
        <dbReference type="SAM" id="SignalP"/>
    </source>
</evidence>
<dbReference type="PANTHER" id="PTHR24034:SF158">
    <property type="entry name" value="FIBULIN 2"/>
    <property type="match status" value="1"/>
</dbReference>
<dbReference type="PROSITE" id="PS01187">
    <property type="entry name" value="EGF_CA"/>
    <property type="match status" value="3"/>
</dbReference>
<evidence type="ECO:0000256" key="7">
    <source>
        <dbReference type="ARBA" id="ARBA00022737"/>
    </source>
</evidence>
<feature type="compositionally biased region" description="Polar residues" evidence="12">
    <location>
        <begin position="180"/>
        <end position="189"/>
    </location>
</feature>
<accession>A0A8D3APT9</accession>
<comment type="subcellular location">
    <subcellularLocation>
        <location evidence="1">Secreted</location>
        <location evidence="1">Extracellular space</location>
        <location evidence="1">Extracellular matrix</location>
    </subcellularLocation>
</comment>
<dbReference type="InterPro" id="IPR009030">
    <property type="entry name" value="Growth_fac_rcpt_cys_sf"/>
</dbReference>
<feature type="domain" description="EGF-like" evidence="15">
    <location>
        <begin position="970"/>
        <end position="1008"/>
    </location>
</feature>
<organism evidence="16 17">
    <name type="scientific">Scophthalmus maximus</name>
    <name type="common">Turbot</name>
    <name type="synonym">Psetta maxima</name>
    <dbReference type="NCBI Taxonomy" id="52904"/>
    <lineage>
        <taxon>Eukaryota</taxon>
        <taxon>Metazoa</taxon>
        <taxon>Chordata</taxon>
        <taxon>Craniata</taxon>
        <taxon>Vertebrata</taxon>
        <taxon>Euteleostomi</taxon>
        <taxon>Actinopterygii</taxon>
        <taxon>Neopterygii</taxon>
        <taxon>Teleostei</taxon>
        <taxon>Neoteleostei</taxon>
        <taxon>Acanthomorphata</taxon>
        <taxon>Carangaria</taxon>
        <taxon>Pleuronectiformes</taxon>
        <taxon>Pleuronectoidei</taxon>
        <taxon>Scophthalmidae</taxon>
        <taxon>Scophthalmus</taxon>
    </lineage>
</organism>
<dbReference type="FunFam" id="2.10.25.10:FF:000005">
    <property type="entry name" value="Fibrillin 2"/>
    <property type="match status" value="1"/>
</dbReference>
<keyword evidence="6 13" id="KW-0732">Signal</keyword>
<feature type="region of interest" description="Disordered" evidence="12">
    <location>
        <begin position="245"/>
        <end position="452"/>
    </location>
</feature>
<reference evidence="16" key="2">
    <citation type="submission" date="2025-08" db="UniProtKB">
        <authorList>
            <consortium name="Ensembl"/>
        </authorList>
    </citation>
    <scope>IDENTIFICATION</scope>
</reference>
<comment type="similarity">
    <text evidence="2">Belongs to the fibulin family.</text>
</comment>
<dbReference type="PROSITE" id="PS00010">
    <property type="entry name" value="ASX_HYDROXYL"/>
    <property type="match status" value="5"/>
</dbReference>
<name>A0A8D3APT9_SCOMX</name>
<reference evidence="16" key="1">
    <citation type="submission" date="2023-05" db="EMBL/GenBank/DDBJ databases">
        <title>High-quality long-read genome of Scophthalmus maximus.</title>
        <authorList>
            <person name="Lien S."/>
            <person name="Martinez P."/>
        </authorList>
    </citation>
    <scope>NUCLEOTIDE SEQUENCE [LARGE SCALE GENOMIC DNA]</scope>
</reference>
<dbReference type="InterPro" id="IPR001881">
    <property type="entry name" value="EGF-like_Ca-bd_dom"/>
</dbReference>
<evidence type="ECO:0000256" key="1">
    <source>
        <dbReference type="ARBA" id="ARBA00004498"/>
    </source>
</evidence>
<dbReference type="FunFam" id="2.10.25.10:FF:000010">
    <property type="entry name" value="Pro-epidermal growth factor"/>
    <property type="match status" value="2"/>
</dbReference>
<dbReference type="Pfam" id="PF07645">
    <property type="entry name" value="EGF_CA"/>
    <property type="match status" value="5"/>
</dbReference>
<evidence type="ECO:0000313" key="17">
    <source>
        <dbReference type="Proteomes" id="UP000694558"/>
    </source>
</evidence>
<keyword evidence="10" id="KW-0325">Glycoprotein</keyword>
<evidence type="ECO:0000256" key="12">
    <source>
        <dbReference type="SAM" id="MobiDB-lite"/>
    </source>
</evidence>
<comment type="caution">
    <text evidence="11">Lacks conserved residue(s) required for the propagation of feature annotation.</text>
</comment>
<feature type="compositionally biased region" description="Basic and acidic residues" evidence="12">
    <location>
        <begin position="391"/>
        <end position="409"/>
    </location>
</feature>
<evidence type="ECO:0000256" key="4">
    <source>
        <dbReference type="ARBA" id="ARBA00022530"/>
    </source>
</evidence>
<evidence type="ECO:0000259" key="14">
    <source>
        <dbReference type="PROSITE" id="PS01178"/>
    </source>
</evidence>
<dbReference type="SMART" id="SM00181">
    <property type="entry name" value="EGF"/>
    <property type="match status" value="10"/>
</dbReference>
<feature type="region of interest" description="Disordered" evidence="12">
    <location>
        <begin position="683"/>
        <end position="706"/>
    </location>
</feature>
<dbReference type="SMART" id="SM00104">
    <property type="entry name" value="ANATO"/>
    <property type="match status" value="2"/>
</dbReference>
<sequence>MNIQKTTLFLCWVILCMDICLSQRDCTGVDCPVPQNCIQSVLETGACCPTCTQKGCSCEGYQYYDCIQAGFRKGKVPEGESYFVDFGSTECSCPQGGGKISCHFIPCPDITPNCIEILQPADGCMQCGRIGCAHGSKKYEAGHSFQMDQCQVCHCPNEGGRLMCLPVPGCDPRGVNKPTRATTIENNNPLRAISSRHDGQKTSPVEPFSKLAMGNTLPLYKQDPPSFGTEDYDYTLAEPTSATIQDLAPPLESTTAPPAYPESSSTSFGAHDDRRNETRGKDKNPNPATSSEDEVTRNVDPTTQTSKSTWLTTAATQRVTTENHGQPREVGDRTIRHNSDRNREVQDTFKDAAHTTVHADKAGRHLGHHKRSQGSHSHTTSHGGSPSAGHKGQEQDSVEHGPTLSREEQGSYPTVRFSPTNRSPVRMIEDGEQPRRQSQTLHNYQSQDEEGDTQVSAKELVKSCCETGEKWASTNGHCNNMGPLTKDRHSICWTAQQQCCHGSLRESRCLAGINAARAGSMCEEDASDKCGIDPYKECCGCCSLGLQFRREGHPCVAHQYLGYHCRHVFLNCCKGEEDMAGNQDGWHTVRERPTQDSSPPPEKVSDSLYPKEAFSIGVERDGGNAVEGPVEVEDMDECLIYEGNICHHRCVNTPGSFRCECFPGYVLQEDAFTCAQETLDEENRLKEDDRAAAEPTSPLPPRSQATVPVNPCEGNGPCEQHCTPVGARPHCSCSPGFTLRADGRSCEDINECLSAHACQLDERCVNTAGSYICQRLISCPPGYHINNYICEDIDECTQRSHNCGFGFACVNTEGSFRCDSKARCSVGFNHDAQGNCIDIDECGALAPPCSAAFNCINTAGSYMCHRKIICSRGYHSSPDGSRCVDVDECQSGLHRCGEGQLCHNLPGSYRCECPTGFQYDSFRKTCVDVDECWRYPSRLCAQTCENTPGSYECSCTSGFRLSGDGKTCEDVNECLSNPCSQECANVYGSYQCYCRQGYYLMEDGHTCEDIDECSQSIGHLCTYKCVNVPGSYQCACPESGYSMSPSGRSCRDIDECTTGAHNCSLAETCYNIQGGYRCLSLSCPPNYRRVSDTRCERISCPNYLECQNSPLRITYYYLSFQSNIIIPAQIFRIGPSPAYSGDNVIVSITQGNEENYFSTRKLNAYTGAVYLHRQVEGPRDFLLNVEMKLWRQGAFTTFQARIYVFITANPL</sequence>
<dbReference type="Gene3D" id="2.10.25.10">
    <property type="entry name" value="Laminin"/>
    <property type="match status" value="10"/>
</dbReference>
<dbReference type="InterPro" id="IPR000152">
    <property type="entry name" value="EGF-type_Asp/Asn_hydroxyl_site"/>
</dbReference>
<feature type="compositionally biased region" description="Basic and acidic residues" evidence="12">
    <location>
        <begin position="683"/>
        <end position="692"/>
    </location>
</feature>
<keyword evidence="7" id="KW-0677">Repeat</keyword>
<dbReference type="FunFam" id="2.10.25.10:FF:000341">
    <property type="entry name" value="Fibulin 2"/>
    <property type="match status" value="1"/>
</dbReference>
<keyword evidence="4" id="KW-0272">Extracellular matrix</keyword>
<dbReference type="InterPro" id="IPR026823">
    <property type="entry name" value="cEGF"/>
</dbReference>
<feature type="chain" id="PRO_5034757392" evidence="13">
    <location>
        <begin position="23"/>
        <end position="1211"/>
    </location>
</feature>
<dbReference type="InterPro" id="IPR049883">
    <property type="entry name" value="NOTCH1_EGF-like"/>
</dbReference>
<feature type="compositionally biased region" description="Polar residues" evidence="12">
    <location>
        <begin position="252"/>
        <end position="268"/>
    </location>
</feature>
<feature type="compositionally biased region" description="Polar residues" evidence="12">
    <location>
        <begin position="314"/>
        <end position="324"/>
    </location>
</feature>
<dbReference type="AlphaFoldDB" id="A0A8D3APT9"/>
<dbReference type="PROSITE" id="PS01178">
    <property type="entry name" value="ANAPHYLATOXIN_2"/>
    <property type="match status" value="1"/>
</dbReference>
<feature type="domain" description="EGF-like" evidence="15">
    <location>
        <begin position="885"/>
        <end position="923"/>
    </location>
</feature>
<feature type="domain" description="Anaphylatoxin-like" evidence="14">
    <location>
        <begin position="541"/>
        <end position="573"/>
    </location>
</feature>
<feature type="compositionally biased region" description="Basic residues" evidence="12">
    <location>
        <begin position="364"/>
        <end position="373"/>
    </location>
</feature>
<evidence type="ECO:0000259" key="15">
    <source>
        <dbReference type="PROSITE" id="PS50026"/>
    </source>
</evidence>
<dbReference type="PROSITE" id="PS50026">
    <property type="entry name" value="EGF_3"/>
    <property type="match status" value="4"/>
</dbReference>
<dbReference type="CDD" id="cd00054">
    <property type="entry name" value="EGF_CA"/>
    <property type="match status" value="4"/>
</dbReference>
<dbReference type="InterPro" id="IPR000020">
    <property type="entry name" value="Anaphylatoxin/fibulin"/>
</dbReference>
<dbReference type="FunFam" id="2.10.25.10:FF:000139">
    <property type="entry name" value="Fibulin-1"/>
    <property type="match status" value="1"/>
</dbReference>
<dbReference type="InterPro" id="IPR000742">
    <property type="entry name" value="EGF"/>
</dbReference>
<dbReference type="FunFam" id="2.10.25.10:FF:000078">
    <property type="entry name" value="Fibulin-1"/>
    <property type="match status" value="1"/>
</dbReference>
<dbReference type="Ensembl" id="ENSSMAT00000021810.2">
    <property type="protein sequence ID" value="ENSSMAP00000021555.2"/>
    <property type="gene ID" value="ENSSMAG00000013213.2"/>
</dbReference>
<evidence type="ECO:0000313" key="16">
    <source>
        <dbReference type="Ensembl" id="ENSSMAP00000021555.2"/>
    </source>
</evidence>
<evidence type="ECO:0000256" key="9">
    <source>
        <dbReference type="ARBA" id="ARBA00023157"/>
    </source>
</evidence>
<dbReference type="InterPro" id="IPR018097">
    <property type="entry name" value="EGF_Ca-bd_CS"/>
</dbReference>
<evidence type="ECO:0000256" key="8">
    <source>
        <dbReference type="ARBA" id="ARBA00022837"/>
    </source>
</evidence>
<dbReference type="PROSITE" id="PS01186">
    <property type="entry name" value="EGF_2"/>
    <property type="match status" value="4"/>
</dbReference>
<feature type="region of interest" description="Disordered" evidence="12">
    <location>
        <begin position="584"/>
        <end position="608"/>
    </location>
</feature>
<feature type="compositionally biased region" description="Basic and acidic residues" evidence="12">
    <location>
        <begin position="325"/>
        <end position="363"/>
    </location>
</feature>
<dbReference type="InterPro" id="IPR055088">
    <property type="entry name" value="Fibulin_C"/>
</dbReference>
<dbReference type="Proteomes" id="UP000694558">
    <property type="component" value="Chromosome 11"/>
</dbReference>
<feature type="domain" description="EGF-like" evidence="15">
    <location>
        <begin position="928"/>
        <end position="969"/>
    </location>
</feature>
<dbReference type="InterPro" id="IPR056612">
    <property type="entry name" value="FIBL-2_dom"/>
</dbReference>
<feature type="region of interest" description="Disordered" evidence="12">
    <location>
        <begin position="180"/>
        <end position="206"/>
    </location>
</feature>
<evidence type="ECO:0000256" key="11">
    <source>
        <dbReference type="PROSITE-ProRule" id="PRU00076"/>
    </source>
</evidence>
<keyword evidence="9" id="KW-1015">Disulfide bond</keyword>
<dbReference type="GO" id="GO:0005576">
    <property type="term" value="C:extracellular region"/>
    <property type="evidence" value="ECO:0007669"/>
    <property type="project" value="InterPro"/>
</dbReference>
<dbReference type="SUPFAM" id="SSF57196">
    <property type="entry name" value="EGF/Laminin"/>
    <property type="match status" value="3"/>
</dbReference>
<keyword evidence="8" id="KW-0106">Calcium</keyword>
<dbReference type="PANTHER" id="PTHR24034">
    <property type="entry name" value="EGF-LIKE DOMAIN-CONTAINING PROTEIN"/>
    <property type="match status" value="1"/>
</dbReference>
<evidence type="ECO:0000256" key="10">
    <source>
        <dbReference type="ARBA" id="ARBA00023180"/>
    </source>
</evidence>
<dbReference type="GO" id="GO:0005509">
    <property type="term" value="F:calcium ion binding"/>
    <property type="evidence" value="ECO:0007669"/>
    <property type="project" value="InterPro"/>
</dbReference>
<dbReference type="SMART" id="SM00179">
    <property type="entry name" value="EGF_CA"/>
    <property type="match status" value="10"/>
</dbReference>
<dbReference type="SUPFAM" id="SSF57184">
    <property type="entry name" value="Growth factor receptor domain"/>
    <property type="match status" value="2"/>
</dbReference>
<evidence type="ECO:0000256" key="3">
    <source>
        <dbReference type="ARBA" id="ARBA00022525"/>
    </source>
</evidence>
<keyword evidence="5 11" id="KW-0245">EGF-like domain</keyword>
<evidence type="ECO:0000256" key="2">
    <source>
        <dbReference type="ARBA" id="ARBA00006127"/>
    </source>
</evidence>
<protein>
    <submittedName>
        <fullName evidence="16">Fibulin 2</fullName>
    </submittedName>
</protein>
<keyword evidence="3" id="KW-0964">Secreted</keyword>
<feature type="compositionally biased region" description="Low complexity" evidence="12">
    <location>
        <begin position="374"/>
        <end position="390"/>
    </location>
</feature>
<feature type="compositionally biased region" description="Low complexity" evidence="12">
    <location>
        <begin position="302"/>
        <end position="313"/>
    </location>
</feature>
<gene>
    <name evidence="16" type="primary">FBLN2</name>
</gene>
<feature type="compositionally biased region" description="Polar residues" evidence="12">
    <location>
        <begin position="436"/>
        <end position="446"/>
    </location>
</feature>